<dbReference type="Proteomes" id="UP000177080">
    <property type="component" value="Unassembled WGS sequence"/>
</dbReference>
<keyword evidence="1" id="KW-1133">Transmembrane helix</keyword>
<evidence type="ECO:0000259" key="2">
    <source>
        <dbReference type="Pfam" id="PF10531"/>
    </source>
</evidence>
<evidence type="ECO:0000313" key="3">
    <source>
        <dbReference type="EMBL" id="OGD04295.1"/>
    </source>
</evidence>
<dbReference type="AlphaFoldDB" id="A0A1F4ZDR8"/>
<feature type="transmembrane region" description="Helical" evidence="1">
    <location>
        <begin position="12"/>
        <end position="30"/>
    </location>
</feature>
<comment type="caution">
    <text evidence="3">The sequence shown here is derived from an EMBL/GenBank/DDBJ whole genome shotgun (WGS) entry which is preliminary data.</text>
</comment>
<dbReference type="STRING" id="1797259.A2989_04620"/>
<proteinExistence type="predicted"/>
<sequence>MDPSGWQAKYWPVVLGLASLILIGLGVGWWKLQNQPEVEILSAQTELSGGEATNSAAIAVDVSGSVVKPGVYALKFGARVEEALEAAGGLSVESDTKWIEINLNRAARVVDGQKIYVPSINSNDKTQMSNQTPNSKININMASQAELEGLIGIGPVTAGKIISGRPYGKIEELVSKKVVGQKVFDQIKESIVAW</sequence>
<dbReference type="EMBL" id="MEXN01000001">
    <property type="protein sequence ID" value="OGD04295.1"/>
    <property type="molecule type" value="Genomic_DNA"/>
</dbReference>
<dbReference type="InterPro" id="IPR051675">
    <property type="entry name" value="Endo/Exo/Phosphatase_dom_1"/>
</dbReference>
<keyword evidence="1" id="KW-0472">Membrane</keyword>
<gene>
    <name evidence="3" type="ORF">A2989_04620</name>
</gene>
<accession>A0A1F4ZDR8</accession>
<dbReference type="Gene3D" id="1.10.150.320">
    <property type="entry name" value="Photosystem II 12 kDa extrinsic protein"/>
    <property type="match status" value="1"/>
</dbReference>
<dbReference type="Pfam" id="PF12836">
    <property type="entry name" value="HHH_3"/>
    <property type="match status" value="1"/>
</dbReference>
<dbReference type="Pfam" id="PF10531">
    <property type="entry name" value="SLBB"/>
    <property type="match status" value="1"/>
</dbReference>
<name>A0A1F4ZDR8_9BACT</name>
<dbReference type="PANTHER" id="PTHR21180:SF32">
    <property type="entry name" value="ENDONUCLEASE_EXONUCLEASE_PHOSPHATASE FAMILY DOMAIN-CONTAINING PROTEIN 1"/>
    <property type="match status" value="1"/>
</dbReference>
<keyword evidence="1" id="KW-0812">Transmembrane</keyword>
<feature type="domain" description="Soluble ligand binding" evidence="2">
    <location>
        <begin position="60"/>
        <end position="117"/>
    </location>
</feature>
<dbReference type="SUPFAM" id="SSF81585">
    <property type="entry name" value="PsbU/PolX domain-like"/>
    <property type="match status" value="1"/>
</dbReference>
<dbReference type="PANTHER" id="PTHR21180">
    <property type="entry name" value="ENDONUCLEASE/EXONUCLEASE/PHOSPHATASE FAMILY DOMAIN-CONTAINING PROTEIN 1"/>
    <property type="match status" value="1"/>
</dbReference>
<dbReference type="GO" id="GO:0015628">
    <property type="term" value="P:protein secretion by the type II secretion system"/>
    <property type="evidence" value="ECO:0007669"/>
    <property type="project" value="TreeGrafter"/>
</dbReference>
<evidence type="ECO:0000256" key="1">
    <source>
        <dbReference type="SAM" id="Phobius"/>
    </source>
</evidence>
<dbReference type="SUPFAM" id="SSF142984">
    <property type="entry name" value="Nqo1 middle domain-like"/>
    <property type="match status" value="1"/>
</dbReference>
<reference evidence="3 4" key="1">
    <citation type="journal article" date="2016" name="Nat. Commun.">
        <title>Thousands of microbial genomes shed light on interconnected biogeochemical processes in an aquifer system.</title>
        <authorList>
            <person name="Anantharaman K."/>
            <person name="Brown C.T."/>
            <person name="Hug L.A."/>
            <person name="Sharon I."/>
            <person name="Castelle C.J."/>
            <person name="Probst A.J."/>
            <person name="Thomas B.C."/>
            <person name="Singh A."/>
            <person name="Wilkins M.J."/>
            <person name="Karaoz U."/>
            <person name="Brodie E.L."/>
            <person name="Williams K.H."/>
            <person name="Hubbard S.S."/>
            <person name="Banfield J.F."/>
        </authorList>
    </citation>
    <scope>NUCLEOTIDE SEQUENCE [LARGE SCALE GENOMIC DNA]</scope>
</reference>
<dbReference type="GO" id="GO:0015627">
    <property type="term" value="C:type II protein secretion system complex"/>
    <property type="evidence" value="ECO:0007669"/>
    <property type="project" value="TreeGrafter"/>
</dbReference>
<evidence type="ECO:0000313" key="4">
    <source>
        <dbReference type="Proteomes" id="UP000177080"/>
    </source>
</evidence>
<organism evidence="3 4">
    <name type="scientific">Candidatus Amesbacteria bacterium RIFCSPLOWO2_01_FULL_48_25</name>
    <dbReference type="NCBI Taxonomy" id="1797259"/>
    <lineage>
        <taxon>Bacteria</taxon>
        <taxon>Candidatus Amesiibacteriota</taxon>
    </lineage>
</organism>
<protein>
    <recommendedName>
        <fullName evidence="2">Soluble ligand binding domain-containing protein</fullName>
    </recommendedName>
</protein>
<dbReference type="InterPro" id="IPR019554">
    <property type="entry name" value="Soluble_ligand-bd"/>
</dbReference>